<keyword evidence="2" id="KW-0413">Isomerase</keyword>
<dbReference type="InterPro" id="IPR036237">
    <property type="entry name" value="Xyl_isomerase-like_sf"/>
</dbReference>
<evidence type="ECO:0000313" key="2">
    <source>
        <dbReference type="EMBL" id="PZE21243.1"/>
    </source>
</evidence>
<reference evidence="2" key="1">
    <citation type="submission" date="2018-06" db="EMBL/GenBank/DDBJ databases">
        <title>Paenibacillus xerothermodurans sp. nov. an extremely dry heat resistant spore forming bacterium isolated from the soil of Cape Canaveral, Florida.</title>
        <authorList>
            <person name="Seuylemezian A."/>
            <person name="Kaur N."/>
            <person name="Patil P."/>
            <person name="Patil P."/>
            <person name="Mayilraj S."/>
            <person name="Vaishampayan P."/>
        </authorList>
    </citation>
    <scope>NUCLEOTIDE SEQUENCE [LARGE SCALE GENOMIC DNA]</scope>
    <source>
        <strain evidence="2">ATCC 27380</strain>
    </source>
</reference>
<evidence type="ECO:0000259" key="1">
    <source>
        <dbReference type="Pfam" id="PF01261"/>
    </source>
</evidence>
<sequence length="275" mass="30353">MTVGLLAHLVGKLPYEQLAAKVASYGFDYVQLALSKAVADVDCSFGKLSPGLGNTIGGAFHSRGVKVAVLGCYVSLVELDDEVYRRNVDQFKEHLRNARHFGASIVATEVGVPKTDQRELHWQRLRAAVAELAEEAEKWGVYVGLEAAARHLIGTASELAQILQEVPSANIGVVLDPCNLLTQSNYKQQDEIIEEAFRLLGTRIVSAHAKDFVIDPAAGELQMIAAGRGMLNYDKFMGLMNHYKPHSFITLERVPEQHMFESSAFIRRKRVDCSV</sequence>
<dbReference type="PANTHER" id="PTHR12110:SF21">
    <property type="entry name" value="XYLOSE ISOMERASE-LIKE TIM BARREL DOMAIN-CONTAINING PROTEIN"/>
    <property type="match status" value="1"/>
</dbReference>
<dbReference type="AlphaFoldDB" id="A0A2W1NQU7"/>
<proteinExistence type="predicted"/>
<dbReference type="RefSeq" id="WP_089199439.1">
    <property type="nucleotide sequence ID" value="NZ_NHRJ02000003.1"/>
</dbReference>
<keyword evidence="3" id="KW-1185">Reference proteome</keyword>
<dbReference type="EMBL" id="NHRJ02000003">
    <property type="protein sequence ID" value="PZE21243.1"/>
    <property type="molecule type" value="Genomic_DNA"/>
</dbReference>
<dbReference type="InterPro" id="IPR050312">
    <property type="entry name" value="IolE/XylAMocC-like"/>
</dbReference>
<dbReference type="Proteomes" id="UP000214746">
    <property type="component" value="Unassembled WGS sequence"/>
</dbReference>
<accession>A0A2W1NQU7</accession>
<dbReference type="OrthoDB" id="2063291at2"/>
<evidence type="ECO:0000313" key="3">
    <source>
        <dbReference type="Proteomes" id="UP000214746"/>
    </source>
</evidence>
<dbReference type="Gene3D" id="3.20.20.150">
    <property type="entry name" value="Divalent-metal-dependent TIM barrel enzymes"/>
    <property type="match status" value="1"/>
</dbReference>
<gene>
    <name evidence="2" type="ORF">CBW46_007670</name>
</gene>
<name>A0A2W1NQU7_PAEXE</name>
<organism evidence="2 3">
    <name type="scientific">Paenibacillus xerothermodurans</name>
    <dbReference type="NCBI Taxonomy" id="1977292"/>
    <lineage>
        <taxon>Bacteria</taxon>
        <taxon>Bacillati</taxon>
        <taxon>Bacillota</taxon>
        <taxon>Bacilli</taxon>
        <taxon>Bacillales</taxon>
        <taxon>Paenibacillaceae</taxon>
        <taxon>Paenibacillus</taxon>
    </lineage>
</organism>
<dbReference type="SUPFAM" id="SSF51658">
    <property type="entry name" value="Xylose isomerase-like"/>
    <property type="match status" value="1"/>
</dbReference>
<dbReference type="InterPro" id="IPR013022">
    <property type="entry name" value="Xyl_isomerase-like_TIM-brl"/>
</dbReference>
<dbReference type="Pfam" id="PF01261">
    <property type="entry name" value="AP_endonuc_2"/>
    <property type="match status" value="1"/>
</dbReference>
<feature type="domain" description="Xylose isomerase-like TIM barrel" evidence="1">
    <location>
        <begin position="20"/>
        <end position="267"/>
    </location>
</feature>
<comment type="caution">
    <text evidence="2">The sequence shown here is derived from an EMBL/GenBank/DDBJ whole genome shotgun (WGS) entry which is preliminary data.</text>
</comment>
<dbReference type="GO" id="GO:0016853">
    <property type="term" value="F:isomerase activity"/>
    <property type="evidence" value="ECO:0007669"/>
    <property type="project" value="UniProtKB-KW"/>
</dbReference>
<dbReference type="PANTHER" id="PTHR12110">
    <property type="entry name" value="HYDROXYPYRUVATE ISOMERASE"/>
    <property type="match status" value="1"/>
</dbReference>
<protein>
    <submittedName>
        <fullName evidence="2">Sugar phosphate isomerase/epimerase</fullName>
    </submittedName>
</protein>